<dbReference type="AlphaFoldDB" id="A0A659SGB7"/>
<evidence type="ECO:0000313" key="4">
    <source>
        <dbReference type="Proteomes" id="UP000297989"/>
    </source>
</evidence>
<dbReference type="SUPFAM" id="SSF52540">
    <property type="entry name" value="P-loop containing nucleoside triphosphate hydrolases"/>
    <property type="match status" value="1"/>
</dbReference>
<dbReference type="GO" id="GO:0005524">
    <property type="term" value="F:ATP binding"/>
    <property type="evidence" value="ECO:0007669"/>
    <property type="project" value="UniProtKB-KW"/>
</dbReference>
<dbReference type="PANTHER" id="PTHR19211:SF14">
    <property type="entry name" value="ATP-BINDING CASSETTE SUB-FAMILY F MEMBER 1"/>
    <property type="match status" value="1"/>
</dbReference>
<feature type="region of interest" description="Disordered" evidence="2">
    <location>
        <begin position="81"/>
        <end position="104"/>
    </location>
</feature>
<evidence type="ECO:0000313" key="3">
    <source>
        <dbReference type="EMBL" id="TGD44958.1"/>
    </source>
</evidence>
<evidence type="ECO:0000256" key="2">
    <source>
        <dbReference type="SAM" id="MobiDB-lite"/>
    </source>
</evidence>
<protein>
    <submittedName>
        <fullName evidence="3">ABC transporter ATP-binding protein</fullName>
    </submittedName>
</protein>
<dbReference type="Gene3D" id="3.40.50.300">
    <property type="entry name" value="P-loop containing nucleotide triphosphate hydrolases"/>
    <property type="match status" value="1"/>
</dbReference>
<dbReference type="EMBL" id="PYKK01000627">
    <property type="protein sequence ID" value="TGD44958.1"/>
    <property type="molecule type" value="Genomic_DNA"/>
</dbReference>
<dbReference type="InterPro" id="IPR027417">
    <property type="entry name" value="P-loop_NTPase"/>
</dbReference>
<name>A0A659SGB7_SALET</name>
<evidence type="ECO:0000256" key="1">
    <source>
        <dbReference type="ARBA" id="ARBA00022737"/>
    </source>
</evidence>
<feature type="non-terminal residue" evidence="3">
    <location>
        <position position="104"/>
    </location>
</feature>
<keyword evidence="3" id="KW-0067">ATP-binding</keyword>
<comment type="caution">
    <text evidence="3">The sequence shown here is derived from an EMBL/GenBank/DDBJ whole genome shotgun (WGS) entry which is preliminary data.</text>
</comment>
<keyword evidence="1" id="KW-0677">Repeat</keyword>
<dbReference type="Proteomes" id="UP000297989">
    <property type="component" value="Unassembled WGS sequence"/>
</dbReference>
<accession>A0A659SGB7</accession>
<reference evidence="3 4" key="1">
    <citation type="submission" date="2018-03" db="EMBL/GenBank/DDBJ databases">
        <title>Non-Typhoidal Salmonella genome sequencing and assembly.</title>
        <authorList>
            <person name="Matchawe C."/>
        </authorList>
    </citation>
    <scope>NUCLEOTIDE SEQUENCE [LARGE SCALE GENOMIC DNA]</scope>
    <source>
        <strain evidence="3 4">8EV</strain>
    </source>
</reference>
<dbReference type="PANTHER" id="PTHR19211">
    <property type="entry name" value="ATP-BINDING TRANSPORT PROTEIN-RELATED"/>
    <property type="match status" value="1"/>
</dbReference>
<gene>
    <name evidence="3" type="ORF">C9F10_08700</name>
</gene>
<keyword evidence="3" id="KW-0547">Nucleotide-binding</keyword>
<dbReference type="InterPro" id="IPR050611">
    <property type="entry name" value="ABCF"/>
</dbReference>
<proteinExistence type="predicted"/>
<organism evidence="3 4">
    <name type="scientific">Salmonella enterica subsp. enterica serovar Poona</name>
    <dbReference type="NCBI Taxonomy" id="436295"/>
    <lineage>
        <taxon>Bacteria</taxon>
        <taxon>Pseudomonadati</taxon>
        <taxon>Pseudomonadota</taxon>
        <taxon>Gammaproteobacteria</taxon>
        <taxon>Enterobacterales</taxon>
        <taxon>Enterobacteriaceae</taxon>
        <taxon>Salmonella</taxon>
    </lineage>
</organism>
<sequence length="104" mass="11907">VLALIVWQRPNLLLLDEPTNHLDLDMRQALTEALIDFEGALVVVSHDRHLIRSTTDDLYLVHDKKVEPFDGDLEDYQQWLSDVQKQENQADDAPKENNANSAQS</sequence>
<feature type="non-terminal residue" evidence="3">
    <location>
        <position position="1"/>
    </location>
</feature>